<organism evidence="3 4">
    <name type="scientific">Coilia grayii</name>
    <name type="common">Gray's grenadier anchovy</name>
    <dbReference type="NCBI Taxonomy" id="363190"/>
    <lineage>
        <taxon>Eukaryota</taxon>
        <taxon>Metazoa</taxon>
        <taxon>Chordata</taxon>
        <taxon>Craniata</taxon>
        <taxon>Vertebrata</taxon>
        <taxon>Euteleostomi</taxon>
        <taxon>Actinopterygii</taxon>
        <taxon>Neopterygii</taxon>
        <taxon>Teleostei</taxon>
        <taxon>Clupei</taxon>
        <taxon>Clupeiformes</taxon>
        <taxon>Clupeoidei</taxon>
        <taxon>Engraulidae</taxon>
        <taxon>Coilinae</taxon>
        <taxon>Coilia</taxon>
    </lineage>
</organism>
<name>A0ABD1KCG7_9TELE</name>
<protein>
    <recommendedName>
        <fullName evidence="2">PiggyBac transposable element-derived protein domain-containing protein</fullName>
    </recommendedName>
</protein>
<comment type="caution">
    <text evidence="3">The sequence shown here is derived from an EMBL/GenBank/DDBJ whole genome shotgun (WGS) entry which is preliminary data.</text>
</comment>
<dbReference type="PANTHER" id="PTHR46599">
    <property type="entry name" value="PIGGYBAC TRANSPOSABLE ELEMENT-DERIVED PROTEIN 4"/>
    <property type="match status" value="1"/>
</dbReference>
<dbReference type="Pfam" id="PF13843">
    <property type="entry name" value="DDE_Tnp_1_7"/>
    <property type="match status" value="1"/>
</dbReference>
<dbReference type="AlphaFoldDB" id="A0ABD1KCG7"/>
<proteinExistence type="predicted"/>
<dbReference type="Proteomes" id="UP001591681">
    <property type="component" value="Unassembled WGS sequence"/>
</dbReference>
<accession>A0ABD1KCG7</accession>
<feature type="domain" description="PiggyBac transposable element-derived protein" evidence="2">
    <location>
        <begin position="129"/>
        <end position="470"/>
    </location>
</feature>
<dbReference type="PANTHER" id="PTHR46599:SF6">
    <property type="entry name" value="DUAL SPECIFICITY PHOSPHATASE 26"/>
    <property type="match status" value="1"/>
</dbReference>
<evidence type="ECO:0000259" key="2">
    <source>
        <dbReference type="Pfam" id="PF13843"/>
    </source>
</evidence>
<feature type="compositionally biased region" description="Acidic residues" evidence="1">
    <location>
        <begin position="37"/>
        <end position="76"/>
    </location>
</feature>
<evidence type="ECO:0000313" key="3">
    <source>
        <dbReference type="EMBL" id="KAL2096812.1"/>
    </source>
</evidence>
<gene>
    <name evidence="3" type="ORF">ACEWY4_006019</name>
</gene>
<dbReference type="InterPro" id="IPR029526">
    <property type="entry name" value="PGBD"/>
</dbReference>
<reference evidence="3 4" key="1">
    <citation type="submission" date="2024-09" db="EMBL/GenBank/DDBJ databases">
        <title>A chromosome-level genome assembly of Gray's grenadier anchovy, Coilia grayii.</title>
        <authorList>
            <person name="Fu Z."/>
        </authorList>
    </citation>
    <scope>NUCLEOTIDE SEQUENCE [LARGE SCALE GENOMIC DNA]</scope>
    <source>
        <strain evidence="3">G4</strain>
        <tissue evidence="3">Muscle</tissue>
    </source>
</reference>
<evidence type="ECO:0000313" key="4">
    <source>
        <dbReference type="Proteomes" id="UP001591681"/>
    </source>
</evidence>
<sequence length="575" mass="65907">MQLTIAYSHTSHTSLHGINMAKRYTRDEALLLLFDDDVDDGPQSQEEDVSEEDDDTEFNADEDSNSEEEMEEEEEFANAGTSFPSKNGNIIWHPSATVTPSRATSENIIHMRPGPTRYAIARTDDILSVFELFITKPIQSLILDMTNIEGRRVYGINWRMLDLVDLQAYIGLLLLAGVYRSRNEATASLWDAESGRSIFRATMSLQTFHILSRIVRFDNKETRPAQRVSDKLAAIREVWDKWVELLPLMYNPSPEVTVDERLVPFRGRCPFKQYIPSKPGKYGIKIWALCDARSSYAWNLQIYTGKTLEGREKNQGMRVVLDLTEGLRGHNVTCDNFFTSYTLGEELLKRKITMVGTVRRNKPELPLELLQMKNRELFSSKFAFTPTHTLVSYCPKKNKNVLLLSTLHKEGKVSDREDKKPEIILHYNSTKGGVDNLDKVASTYTCQRKTYRWPVVVFFNMLDISAYNAYVVWLEVNPEWQHGKCFRRRIFLEELGKSLVAPLIQRRQRLPRSPAAANVVRAAQSTSTQSKKGDKRKRCKVCLPRDVKTSLSCKNCNQFICKAHANMVVFCESCL</sequence>
<keyword evidence="4" id="KW-1185">Reference proteome</keyword>
<dbReference type="EMBL" id="JBHFQA010000006">
    <property type="protein sequence ID" value="KAL2096812.1"/>
    <property type="molecule type" value="Genomic_DNA"/>
</dbReference>
<evidence type="ECO:0000256" key="1">
    <source>
        <dbReference type="SAM" id="MobiDB-lite"/>
    </source>
</evidence>
<feature type="region of interest" description="Disordered" evidence="1">
    <location>
        <begin position="37"/>
        <end position="87"/>
    </location>
</feature>